<evidence type="ECO:0000256" key="12">
    <source>
        <dbReference type="ARBA" id="ARBA00023180"/>
    </source>
</evidence>
<evidence type="ECO:0000259" key="16">
    <source>
        <dbReference type="SMART" id="SM00255"/>
    </source>
</evidence>
<feature type="domain" description="TIR" evidence="16">
    <location>
        <begin position="402"/>
        <end position="544"/>
    </location>
</feature>
<evidence type="ECO:0000256" key="7">
    <source>
        <dbReference type="ARBA" id="ARBA00022737"/>
    </source>
</evidence>
<dbReference type="GO" id="GO:0038023">
    <property type="term" value="F:signaling receptor activity"/>
    <property type="evidence" value="ECO:0007669"/>
    <property type="project" value="TreeGrafter"/>
</dbReference>
<keyword evidence="3" id="KW-0399">Innate immunity</keyword>
<keyword evidence="13" id="KW-0395">Inflammatory response</keyword>
<feature type="transmembrane region" description="Helical" evidence="15">
    <location>
        <begin position="347"/>
        <end position="368"/>
    </location>
</feature>
<keyword evidence="10 15" id="KW-0472">Membrane</keyword>
<keyword evidence="4" id="KW-0433">Leucine-rich repeat</keyword>
<dbReference type="SMART" id="SM00369">
    <property type="entry name" value="LRR_TYP"/>
    <property type="match status" value="6"/>
</dbReference>
<evidence type="ECO:0000256" key="2">
    <source>
        <dbReference type="ARBA" id="ARBA00009634"/>
    </source>
</evidence>
<evidence type="ECO:0000256" key="8">
    <source>
        <dbReference type="ARBA" id="ARBA00022859"/>
    </source>
</evidence>
<evidence type="ECO:0000256" key="3">
    <source>
        <dbReference type="ARBA" id="ARBA00022588"/>
    </source>
</evidence>
<evidence type="ECO:0000256" key="6">
    <source>
        <dbReference type="ARBA" id="ARBA00022729"/>
    </source>
</evidence>
<dbReference type="PANTHER" id="PTHR24365:SF530">
    <property type="entry name" value="MSTPROX-RELATED"/>
    <property type="match status" value="1"/>
</dbReference>
<dbReference type="OrthoDB" id="1421090at2759"/>
<gene>
    <name evidence="17" type="primary">TLR2</name>
    <name evidence="17" type="ORF">BLAG_LOCUS2513</name>
</gene>
<organism evidence="17 18">
    <name type="scientific">Branchiostoma lanceolatum</name>
    <name type="common">Common lancelet</name>
    <name type="synonym">Amphioxus lanceolatum</name>
    <dbReference type="NCBI Taxonomy" id="7740"/>
    <lineage>
        <taxon>Eukaryota</taxon>
        <taxon>Metazoa</taxon>
        <taxon>Chordata</taxon>
        <taxon>Cephalochordata</taxon>
        <taxon>Leptocardii</taxon>
        <taxon>Amphioxiformes</taxon>
        <taxon>Branchiostomatidae</taxon>
        <taxon>Branchiostoma</taxon>
    </lineage>
</organism>
<dbReference type="FunFam" id="3.40.50.10140:FF:000026">
    <property type="entry name" value="Toll-like receptor 2"/>
    <property type="match status" value="1"/>
</dbReference>
<protein>
    <submittedName>
        <fullName evidence="17">TLR2 protein</fullName>
    </submittedName>
</protein>
<dbReference type="PRINTS" id="PR00019">
    <property type="entry name" value="LEURICHRPT"/>
</dbReference>
<dbReference type="Gene3D" id="3.80.10.10">
    <property type="entry name" value="Ribonuclease Inhibitor"/>
    <property type="match status" value="1"/>
</dbReference>
<keyword evidence="5 15" id="KW-0812">Transmembrane</keyword>
<sequence>MISLLLFLAHKRYHLPDVRIFHRFTAKSIDMESKPALLAVCLAVVSAVITQHGRVRGQLPPPVCQTWNSTNVVCAGEGAKITQVPPGIPESVITVDLRWNNITVLYNGSFSGLINLKSLDLSGNSLQTIEIGALLEKLKTLTVSHNHIQRIETGQFKWFGQLEHLDLSHNDINTVMPSAFRGLSRLRFLDLSDNKIQDITNMTFACLGNLTHLNLASNNIAVIGDAFLRLYGLKDLNMTGNSLTVLNQTALGPVVNRLERLDVANNQFLCDCTVIWFVEWANDKYDRVANWHNPYPDVGRGYTCSRPVKLHGRRLIDGLTQKQHSYEDPAERKFFDSVCSHGFRPNRLLACVLASSGIFVAMMTIFLVNYHIARVQYYLWQLAKWRRPKIGEVENQEPPRYTHDAFLAYNNRDVMWVVHEAIENLEPDYSLVIHERDFAVGAPIVENIADAVENSRRTVCLITRNFLKSQWCEYEFQMAQYHMFEKGGGRRLILVFLERIPDRLLKRFRHLNAVMKRDTYLVWPGDVRKRPLFWERLRHALGDPLPRDPEPQQQVQDPERNIPEQQAQAPVRNIVEVQVHGPMRNIPEQQEEVPEPDDQWFGDGDDVPLLPL</sequence>
<dbReference type="Pfam" id="PF13855">
    <property type="entry name" value="LRR_8"/>
    <property type="match status" value="3"/>
</dbReference>
<keyword evidence="7" id="KW-0677">Repeat</keyword>
<evidence type="ECO:0000256" key="15">
    <source>
        <dbReference type="SAM" id="Phobius"/>
    </source>
</evidence>
<evidence type="ECO:0000256" key="11">
    <source>
        <dbReference type="ARBA" id="ARBA00023170"/>
    </source>
</evidence>
<feature type="region of interest" description="Disordered" evidence="14">
    <location>
        <begin position="543"/>
        <end position="612"/>
    </location>
</feature>
<dbReference type="InterPro" id="IPR035897">
    <property type="entry name" value="Toll_tir_struct_dom_sf"/>
</dbReference>
<dbReference type="GO" id="GO:0005886">
    <property type="term" value="C:plasma membrane"/>
    <property type="evidence" value="ECO:0007669"/>
    <property type="project" value="TreeGrafter"/>
</dbReference>
<comment type="similarity">
    <text evidence="2">Belongs to the Toll-like receptor family.</text>
</comment>
<dbReference type="EMBL" id="OV696686">
    <property type="protein sequence ID" value="CAH1233927.1"/>
    <property type="molecule type" value="Genomic_DNA"/>
</dbReference>
<evidence type="ECO:0000256" key="5">
    <source>
        <dbReference type="ARBA" id="ARBA00022692"/>
    </source>
</evidence>
<reference evidence="17" key="1">
    <citation type="submission" date="2022-01" db="EMBL/GenBank/DDBJ databases">
        <authorList>
            <person name="Braso-Vives M."/>
        </authorList>
    </citation>
    <scope>NUCLEOTIDE SEQUENCE</scope>
</reference>
<evidence type="ECO:0000313" key="18">
    <source>
        <dbReference type="Proteomes" id="UP000838412"/>
    </source>
</evidence>
<dbReference type="InterPro" id="IPR032675">
    <property type="entry name" value="LRR_dom_sf"/>
</dbReference>
<feature type="compositionally biased region" description="Acidic residues" evidence="14">
    <location>
        <begin position="589"/>
        <end position="606"/>
    </location>
</feature>
<dbReference type="AlphaFoldDB" id="A0A8J9W5N2"/>
<evidence type="ECO:0000256" key="9">
    <source>
        <dbReference type="ARBA" id="ARBA00022989"/>
    </source>
</evidence>
<keyword evidence="8" id="KW-0391">Immunity</keyword>
<dbReference type="SUPFAM" id="SSF52200">
    <property type="entry name" value="Toll/Interleukin receptor TIR domain"/>
    <property type="match status" value="1"/>
</dbReference>
<evidence type="ECO:0000256" key="10">
    <source>
        <dbReference type="ARBA" id="ARBA00023136"/>
    </source>
</evidence>
<keyword evidence="6" id="KW-0732">Signal</keyword>
<evidence type="ECO:0000313" key="17">
    <source>
        <dbReference type="EMBL" id="CAH1233927.1"/>
    </source>
</evidence>
<dbReference type="Pfam" id="PF01582">
    <property type="entry name" value="TIR"/>
    <property type="match status" value="1"/>
</dbReference>
<dbReference type="InterPro" id="IPR003591">
    <property type="entry name" value="Leu-rich_rpt_typical-subtyp"/>
</dbReference>
<dbReference type="SUPFAM" id="SSF52058">
    <property type="entry name" value="L domain-like"/>
    <property type="match status" value="1"/>
</dbReference>
<keyword evidence="18" id="KW-1185">Reference proteome</keyword>
<dbReference type="PANTHER" id="PTHR24365">
    <property type="entry name" value="TOLL-LIKE RECEPTOR"/>
    <property type="match status" value="1"/>
</dbReference>
<evidence type="ECO:0000256" key="14">
    <source>
        <dbReference type="SAM" id="MobiDB-lite"/>
    </source>
</evidence>
<comment type="subcellular location">
    <subcellularLocation>
        <location evidence="1">Membrane</location>
        <topology evidence="1">Single-pass membrane protein</topology>
    </subcellularLocation>
</comment>
<keyword evidence="9 15" id="KW-1133">Transmembrane helix</keyword>
<proteinExistence type="inferred from homology"/>
<dbReference type="SMART" id="SM00255">
    <property type="entry name" value="TIR"/>
    <property type="match status" value="1"/>
</dbReference>
<keyword evidence="12" id="KW-0325">Glycoprotein</keyword>
<dbReference type="Proteomes" id="UP000838412">
    <property type="component" value="Chromosome 1"/>
</dbReference>
<keyword evidence="11" id="KW-0675">Receptor</keyword>
<evidence type="ECO:0000256" key="1">
    <source>
        <dbReference type="ARBA" id="ARBA00004167"/>
    </source>
</evidence>
<dbReference type="InterPro" id="IPR001611">
    <property type="entry name" value="Leu-rich_rpt"/>
</dbReference>
<evidence type="ECO:0000256" key="4">
    <source>
        <dbReference type="ARBA" id="ARBA00022614"/>
    </source>
</evidence>
<name>A0A8J9W5N2_BRALA</name>
<dbReference type="GO" id="GO:0007165">
    <property type="term" value="P:signal transduction"/>
    <property type="evidence" value="ECO:0007669"/>
    <property type="project" value="InterPro"/>
</dbReference>
<evidence type="ECO:0000256" key="13">
    <source>
        <dbReference type="ARBA" id="ARBA00023198"/>
    </source>
</evidence>
<accession>A0A8J9W5N2</accession>
<dbReference type="Gene3D" id="3.40.50.10140">
    <property type="entry name" value="Toll/interleukin-1 receptor homology (TIR) domain"/>
    <property type="match status" value="1"/>
</dbReference>
<dbReference type="InterPro" id="IPR000157">
    <property type="entry name" value="TIR_dom"/>
</dbReference>
<dbReference type="GO" id="GO:0045087">
    <property type="term" value="P:innate immune response"/>
    <property type="evidence" value="ECO:0007669"/>
    <property type="project" value="UniProtKB-KW"/>
</dbReference>